<feature type="region of interest" description="Disordered" evidence="1">
    <location>
        <begin position="58"/>
        <end position="81"/>
    </location>
</feature>
<comment type="caution">
    <text evidence="2">The sequence shown here is derived from an EMBL/GenBank/DDBJ whole genome shotgun (WGS) entry which is preliminary data.</text>
</comment>
<protein>
    <submittedName>
        <fullName evidence="2">Uncharacterized protein</fullName>
    </submittedName>
</protein>
<name>A0A9Q0TZ89_SALVM</name>
<sequence>MAVALEDVESFLPTEFLTAEDLLMDKENFYKNGFNSDLKPSLCFPSEFPYEFDTFGSSSPLSSPVESVMGSSTETESSDDDDFLAGLTRRLTQQLAVKPEKKWVVAGFTGVDSKWYGKLVRVQQRESKRGVVATNDAVWGQE</sequence>
<reference evidence="2" key="1">
    <citation type="submission" date="2022-11" db="EMBL/GenBank/DDBJ databases">
        <authorList>
            <person name="Hyden B.L."/>
            <person name="Feng K."/>
            <person name="Yates T."/>
            <person name="Jawdy S."/>
            <person name="Smart L.B."/>
            <person name="Muchero W."/>
        </authorList>
    </citation>
    <scope>NUCLEOTIDE SEQUENCE</scope>
    <source>
        <tissue evidence="2">Shoot tip</tissue>
    </source>
</reference>
<accession>A0A9Q0TZ89</accession>
<feature type="compositionally biased region" description="Low complexity" evidence="1">
    <location>
        <begin position="58"/>
        <end position="75"/>
    </location>
</feature>
<dbReference type="OrthoDB" id="1060058at2759"/>
<reference evidence="2" key="2">
    <citation type="journal article" date="2023" name="Int. J. Mol. Sci.">
        <title>De Novo Assembly and Annotation of 11 Diverse Shrub Willow (Salix) Genomes Reveals Novel Gene Organization in Sex-Linked Regions.</title>
        <authorList>
            <person name="Hyden B."/>
            <person name="Feng K."/>
            <person name="Yates T.B."/>
            <person name="Jawdy S."/>
            <person name="Cereghino C."/>
            <person name="Smart L.B."/>
            <person name="Muchero W."/>
        </authorList>
    </citation>
    <scope>NUCLEOTIDE SEQUENCE [LARGE SCALE GENOMIC DNA]</scope>
    <source>
        <tissue evidence="2">Shoot tip</tissue>
    </source>
</reference>
<dbReference type="EMBL" id="JAPFFL010000006">
    <property type="protein sequence ID" value="KAJ6720518.1"/>
    <property type="molecule type" value="Genomic_DNA"/>
</dbReference>
<dbReference type="AlphaFoldDB" id="A0A9Q0TZ89"/>
<keyword evidence="3" id="KW-1185">Reference proteome</keyword>
<evidence type="ECO:0000313" key="3">
    <source>
        <dbReference type="Proteomes" id="UP001151529"/>
    </source>
</evidence>
<proteinExistence type="predicted"/>
<organism evidence="2 3">
    <name type="scientific">Salix viminalis</name>
    <name type="common">Common osier</name>
    <name type="synonym">Basket willow</name>
    <dbReference type="NCBI Taxonomy" id="40686"/>
    <lineage>
        <taxon>Eukaryota</taxon>
        <taxon>Viridiplantae</taxon>
        <taxon>Streptophyta</taxon>
        <taxon>Embryophyta</taxon>
        <taxon>Tracheophyta</taxon>
        <taxon>Spermatophyta</taxon>
        <taxon>Magnoliopsida</taxon>
        <taxon>eudicotyledons</taxon>
        <taxon>Gunneridae</taxon>
        <taxon>Pentapetalae</taxon>
        <taxon>rosids</taxon>
        <taxon>fabids</taxon>
        <taxon>Malpighiales</taxon>
        <taxon>Salicaceae</taxon>
        <taxon>Saliceae</taxon>
        <taxon>Salix</taxon>
    </lineage>
</organism>
<dbReference type="Proteomes" id="UP001151529">
    <property type="component" value="Chromosome 10"/>
</dbReference>
<evidence type="ECO:0000313" key="2">
    <source>
        <dbReference type="EMBL" id="KAJ6720518.1"/>
    </source>
</evidence>
<gene>
    <name evidence="2" type="ORF">OIU85_023705</name>
</gene>
<evidence type="ECO:0000256" key="1">
    <source>
        <dbReference type="SAM" id="MobiDB-lite"/>
    </source>
</evidence>